<keyword evidence="2" id="KW-1185">Reference proteome</keyword>
<comment type="caution">
    <text evidence="1">The sequence shown here is derived from an EMBL/GenBank/DDBJ whole genome shotgun (WGS) entry which is preliminary data.</text>
</comment>
<name>A0AAD4KE83_9EURO</name>
<protein>
    <submittedName>
        <fullName evidence="1">Uncharacterized protein</fullName>
    </submittedName>
</protein>
<evidence type="ECO:0000313" key="1">
    <source>
        <dbReference type="EMBL" id="KAH8688722.1"/>
    </source>
</evidence>
<organism evidence="1 2">
    <name type="scientific">Talaromyces proteolyticus</name>
    <dbReference type="NCBI Taxonomy" id="1131652"/>
    <lineage>
        <taxon>Eukaryota</taxon>
        <taxon>Fungi</taxon>
        <taxon>Dikarya</taxon>
        <taxon>Ascomycota</taxon>
        <taxon>Pezizomycotina</taxon>
        <taxon>Eurotiomycetes</taxon>
        <taxon>Eurotiomycetidae</taxon>
        <taxon>Eurotiales</taxon>
        <taxon>Trichocomaceae</taxon>
        <taxon>Talaromyces</taxon>
        <taxon>Talaromyces sect. Bacilispori</taxon>
    </lineage>
</organism>
<sequence>MSKMSLQNPTHAFWISAYHGFSKSIPILDLTQKILPEYVNHNRDIDDSKFRTRLHDIVMPAQESGEDECEDLRYILKKDTWKSRIYLLFSVGPTEPHDSMTAASEPADLINHNEIDDPKKENSNSDRVIEYCIATVQRTSHLTLSFLIQFPNDSTHSSHAVECKRGKMVPRTQVFVKDSIQYSWEMESGIKDFRQTLFRNHSGQKTAVAVFRRLEHLRGLRGKLLLVDETAGIDHVVVLLSTLATYKGGGG</sequence>
<gene>
    <name evidence="1" type="ORF">BGW36DRAFT_79204</name>
</gene>
<dbReference type="EMBL" id="JAJTJA010000017">
    <property type="protein sequence ID" value="KAH8688722.1"/>
    <property type="molecule type" value="Genomic_DNA"/>
</dbReference>
<dbReference type="GeneID" id="70252882"/>
<dbReference type="Proteomes" id="UP001201262">
    <property type="component" value="Unassembled WGS sequence"/>
</dbReference>
<reference evidence="1" key="1">
    <citation type="submission" date="2021-12" db="EMBL/GenBank/DDBJ databases">
        <title>Convergent genome expansion in fungi linked to evolution of root-endophyte symbiosis.</title>
        <authorList>
            <consortium name="DOE Joint Genome Institute"/>
            <person name="Ke Y.-H."/>
            <person name="Bonito G."/>
            <person name="Liao H.-L."/>
            <person name="Looney B."/>
            <person name="Rojas-Flechas A."/>
            <person name="Nash J."/>
            <person name="Hameed K."/>
            <person name="Schadt C."/>
            <person name="Martin F."/>
            <person name="Crous P.W."/>
            <person name="Miettinen O."/>
            <person name="Magnuson J.K."/>
            <person name="Labbe J."/>
            <person name="Jacobson D."/>
            <person name="Doktycz M.J."/>
            <person name="Veneault-Fourrey C."/>
            <person name="Kuo A."/>
            <person name="Mondo S."/>
            <person name="Calhoun S."/>
            <person name="Riley R."/>
            <person name="Ohm R."/>
            <person name="LaButti K."/>
            <person name="Andreopoulos B."/>
            <person name="Pangilinan J."/>
            <person name="Nolan M."/>
            <person name="Tritt A."/>
            <person name="Clum A."/>
            <person name="Lipzen A."/>
            <person name="Daum C."/>
            <person name="Barry K."/>
            <person name="Grigoriev I.V."/>
            <person name="Vilgalys R."/>
        </authorList>
    </citation>
    <scope>NUCLEOTIDE SEQUENCE</scope>
    <source>
        <strain evidence="1">PMI_201</strain>
    </source>
</reference>
<proteinExistence type="predicted"/>
<accession>A0AAD4KE83</accession>
<dbReference type="AlphaFoldDB" id="A0AAD4KE83"/>
<dbReference type="RefSeq" id="XP_046065194.1">
    <property type="nucleotide sequence ID" value="XM_046222596.1"/>
</dbReference>
<evidence type="ECO:0000313" key="2">
    <source>
        <dbReference type="Proteomes" id="UP001201262"/>
    </source>
</evidence>